<dbReference type="RefSeq" id="WP_172110417.1">
    <property type="nucleotide sequence ID" value="NZ_JABFDN010000002.1"/>
</dbReference>
<name>A0ABX2CDE9_9BRAD</name>
<protein>
    <recommendedName>
        <fullName evidence="4">Lipoprotein</fullName>
    </recommendedName>
</protein>
<reference evidence="2" key="1">
    <citation type="submission" date="2020-05" db="EMBL/GenBank/DDBJ databases">
        <title>Nod-independent and nitrogen-fixing Bradyrhizobium aeschynomene sp. nov. isolated from nodules of Aeschynomene indica.</title>
        <authorList>
            <person name="Zhang Z."/>
        </authorList>
    </citation>
    <scope>NUCLEOTIDE SEQUENCE</scope>
    <source>
        <strain evidence="2">83012</strain>
    </source>
</reference>
<dbReference type="PROSITE" id="PS51257">
    <property type="entry name" value="PROKAR_LIPOPROTEIN"/>
    <property type="match status" value="1"/>
</dbReference>
<evidence type="ECO:0000313" key="2">
    <source>
        <dbReference type="EMBL" id="NPU65377.1"/>
    </source>
</evidence>
<dbReference type="Proteomes" id="UP000886476">
    <property type="component" value="Unassembled WGS sequence"/>
</dbReference>
<dbReference type="EMBL" id="JABFDN010000002">
    <property type="protein sequence ID" value="NPU65377.1"/>
    <property type="molecule type" value="Genomic_DNA"/>
</dbReference>
<sequence length="131" mass="13675">MRLLGVVVICTILGACAASAPEVRARLGQEYVGKNVDALVMKWGPPTSNFRMNSGQSSYVWQLATETGVSMDKYGNGTARTYACKVSVIASPTGIIEQLNTEDPNAGGGLLGVVGAYGSMCGERLGMKPQG</sequence>
<keyword evidence="3" id="KW-1185">Reference proteome</keyword>
<feature type="signal peptide" evidence="1">
    <location>
        <begin position="1"/>
        <end position="20"/>
    </location>
</feature>
<evidence type="ECO:0000313" key="3">
    <source>
        <dbReference type="Proteomes" id="UP000886476"/>
    </source>
</evidence>
<gene>
    <name evidence="2" type="ORF">HL667_10255</name>
</gene>
<proteinExistence type="predicted"/>
<accession>A0ABX2CDE9</accession>
<feature type="chain" id="PRO_5045775448" description="Lipoprotein" evidence="1">
    <location>
        <begin position="21"/>
        <end position="131"/>
    </location>
</feature>
<evidence type="ECO:0008006" key="4">
    <source>
        <dbReference type="Google" id="ProtNLM"/>
    </source>
</evidence>
<comment type="caution">
    <text evidence="2">The sequence shown here is derived from an EMBL/GenBank/DDBJ whole genome shotgun (WGS) entry which is preliminary data.</text>
</comment>
<organism evidence="2 3">
    <name type="scientific">Bradyrhizobium aeschynomenes</name>
    <dbReference type="NCBI Taxonomy" id="2734909"/>
    <lineage>
        <taxon>Bacteria</taxon>
        <taxon>Pseudomonadati</taxon>
        <taxon>Pseudomonadota</taxon>
        <taxon>Alphaproteobacteria</taxon>
        <taxon>Hyphomicrobiales</taxon>
        <taxon>Nitrobacteraceae</taxon>
        <taxon>Bradyrhizobium</taxon>
    </lineage>
</organism>
<keyword evidence="1" id="KW-0732">Signal</keyword>
<evidence type="ECO:0000256" key="1">
    <source>
        <dbReference type="SAM" id="SignalP"/>
    </source>
</evidence>